<dbReference type="Proteomes" id="UP000886842">
    <property type="component" value="Unassembled WGS sequence"/>
</dbReference>
<comment type="similarity">
    <text evidence="2">Belongs to the thioredoxin family.</text>
</comment>
<keyword evidence="4" id="KW-0676">Redox-active center</keyword>
<evidence type="ECO:0000259" key="5">
    <source>
        <dbReference type="PROSITE" id="PS51352"/>
    </source>
</evidence>
<dbReference type="PROSITE" id="PS51352">
    <property type="entry name" value="THIOREDOXIN_2"/>
    <property type="match status" value="1"/>
</dbReference>
<feature type="disulfide bond" description="Redox-active" evidence="4">
    <location>
        <begin position="30"/>
        <end position="33"/>
    </location>
</feature>
<evidence type="ECO:0000313" key="7">
    <source>
        <dbReference type="Proteomes" id="UP000886842"/>
    </source>
</evidence>
<gene>
    <name evidence="6" type="ORF">IAA98_02815</name>
</gene>
<dbReference type="GO" id="GO:0015035">
    <property type="term" value="F:protein-disulfide reductase activity"/>
    <property type="evidence" value="ECO:0007669"/>
    <property type="project" value="InterPro"/>
</dbReference>
<dbReference type="PANTHER" id="PTHR46115">
    <property type="entry name" value="THIOREDOXIN-LIKE PROTEIN 1"/>
    <property type="match status" value="1"/>
</dbReference>
<dbReference type="PIRSF" id="PIRSF000077">
    <property type="entry name" value="Thioredoxin"/>
    <property type="match status" value="1"/>
</dbReference>
<evidence type="ECO:0000313" key="6">
    <source>
        <dbReference type="EMBL" id="HIT74493.1"/>
    </source>
</evidence>
<feature type="active site" description="Nucleophile" evidence="3">
    <location>
        <position position="30"/>
    </location>
</feature>
<evidence type="ECO:0000256" key="2">
    <source>
        <dbReference type="PIRNR" id="PIRNR000077"/>
    </source>
</evidence>
<evidence type="ECO:0000256" key="4">
    <source>
        <dbReference type="PIRSR" id="PIRSR000077-4"/>
    </source>
</evidence>
<comment type="caution">
    <text evidence="6">The sequence shown here is derived from an EMBL/GenBank/DDBJ whole genome shotgun (WGS) entry which is preliminary data.</text>
</comment>
<feature type="site" description="Deprotonates C-terminal active site Cys" evidence="3">
    <location>
        <position position="24"/>
    </location>
</feature>
<keyword evidence="1 4" id="KW-1015">Disulfide bond</keyword>
<reference evidence="6" key="2">
    <citation type="journal article" date="2021" name="PeerJ">
        <title>Extensive microbial diversity within the chicken gut microbiome revealed by metagenomics and culture.</title>
        <authorList>
            <person name="Gilroy R."/>
            <person name="Ravi A."/>
            <person name="Getino M."/>
            <person name="Pursley I."/>
            <person name="Horton D.L."/>
            <person name="Alikhan N.F."/>
            <person name="Baker D."/>
            <person name="Gharbi K."/>
            <person name="Hall N."/>
            <person name="Watson M."/>
            <person name="Adriaenssens E.M."/>
            <person name="Foster-Nyarko E."/>
            <person name="Jarju S."/>
            <person name="Secka A."/>
            <person name="Antonio M."/>
            <person name="Oren A."/>
            <person name="Chaudhuri R.R."/>
            <person name="La Ragione R."/>
            <person name="Hildebrand F."/>
            <person name="Pallen M.J."/>
        </authorList>
    </citation>
    <scope>NUCLEOTIDE SEQUENCE</scope>
    <source>
        <strain evidence="6">ChiGjej1B1-24693</strain>
    </source>
</reference>
<evidence type="ECO:0000256" key="1">
    <source>
        <dbReference type="ARBA" id="ARBA00023157"/>
    </source>
</evidence>
<feature type="site" description="Contributes to redox potential value" evidence="3">
    <location>
        <position position="32"/>
    </location>
</feature>
<feature type="domain" description="Thioredoxin" evidence="5">
    <location>
        <begin position="1"/>
        <end position="105"/>
    </location>
</feature>
<proteinExistence type="inferred from homology"/>
<evidence type="ECO:0000256" key="3">
    <source>
        <dbReference type="PIRSR" id="PIRSR000077-1"/>
    </source>
</evidence>
<dbReference type="EMBL" id="DVLP01000080">
    <property type="protein sequence ID" value="HIT74493.1"/>
    <property type="molecule type" value="Genomic_DNA"/>
</dbReference>
<dbReference type="PRINTS" id="PR00421">
    <property type="entry name" value="THIOREDOXIN"/>
</dbReference>
<feature type="site" description="Contributes to redox potential value" evidence="3">
    <location>
        <position position="31"/>
    </location>
</feature>
<dbReference type="InterPro" id="IPR005746">
    <property type="entry name" value="Thioredoxin"/>
</dbReference>
<dbReference type="InterPro" id="IPR036249">
    <property type="entry name" value="Thioredoxin-like_sf"/>
</dbReference>
<dbReference type="Pfam" id="PF00085">
    <property type="entry name" value="Thioredoxin"/>
    <property type="match status" value="1"/>
</dbReference>
<dbReference type="CDD" id="cd02947">
    <property type="entry name" value="TRX_family"/>
    <property type="match status" value="1"/>
</dbReference>
<sequence length="122" mass="13364">MAVSSITSADFESTVTGNDIVLVDVWATWCQPCLRFAPVYEKVSDKHPDATFTKIDFDENNDLATQFGISAVPTLLAFREGVMVFNQAGALSGPQLDEVVTKIKELDMEAIHAEVERLQAEG</sequence>
<accession>A0A9D1KMQ2</accession>
<dbReference type="SUPFAM" id="SSF52833">
    <property type="entry name" value="Thioredoxin-like"/>
    <property type="match status" value="1"/>
</dbReference>
<feature type="active site" description="Nucleophile" evidence="3">
    <location>
        <position position="33"/>
    </location>
</feature>
<dbReference type="InterPro" id="IPR013766">
    <property type="entry name" value="Thioredoxin_domain"/>
</dbReference>
<organism evidence="6 7">
    <name type="scientific">Candidatus Avipropionibacterium avicola</name>
    <dbReference type="NCBI Taxonomy" id="2840701"/>
    <lineage>
        <taxon>Bacteria</taxon>
        <taxon>Bacillati</taxon>
        <taxon>Actinomycetota</taxon>
        <taxon>Actinomycetes</taxon>
        <taxon>Propionibacteriales</taxon>
        <taxon>Propionibacteriaceae</taxon>
        <taxon>Propionibacteriaceae incertae sedis</taxon>
        <taxon>Candidatus Avipropionibacterium</taxon>
    </lineage>
</organism>
<reference evidence="6" key="1">
    <citation type="submission" date="2020-10" db="EMBL/GenBank/DDBJ databases">
        <authorList>
            <person name="Gilroy R."/>
        </authorList>
    </citation>
    <scope>NUCLEOTIDE SEQUENCE</scope>
    <source>
        <strain evidence="6">ChiGjej1B1-24693</strain>
    </source>
</reference>
<protein>
    <recommendedName>
        <fullName evidence="2">Thioredoxin</fullName>
    </recommendedName>
</protein>
<dbReference type="AlphaFoldDB" id="A0A9D1KMQ2"/>
<name>A0A9D1KMQ2_9ACTN</name>
<dbReference type="Gene3D" id="3.40.30.10">
    <property type="entry name" value="Glutaredoxin"/>
    <property type="match status" value="1"/>
</dbReference>